<gene>
    <name evidence="10" type="primary">100118230</name>
</gene>
<feature type="compositionally biased region" description="Gly residues" evidence="8">
    <location>
        <begin position="313"/>
        <end position="329"/>
    </location>
</feature>
<dbReference type="GO" id="GO:0051960">
    <property type="term" value="P:regulation of nervous system development"/>
    <property type="evidence" value="ECO:0007669"/>
    <property type="project" value="TreeGrafter"/>
</dbReference>
<dbReference type="KEGG" id="nvi:100118230"/>
<feature type="compositionally biased region" description="Acidic residues" evidence="8">
    <location>
        <begin position="1"/>
        <end position="13"/>
    </location>
</feature>
<feature type="region of interest" description="Disordered" evidence="8">
    <location>
        <begin position="299"/>
        <end position="331"/>
    </location>
</feature>
<evidence type="ECO:0000256" key="8">
    <source>
        <dbReference type="SAM" id="MobiDB-lite"/>
    </source>
</evidence>
<dbReference type="PANTHER" id="PTHR24334">
    <property type="entry name" value="HOMEOBOX PROTEIN GBX"/>
    <property type="match status" value="1"/>
</dbReference>
<dbReference type="OMA" id="NAREDHD"/>
<dbReference type="SMR" id="A0A7M7IUF8"/>
<dbReference type="Pfam" id="PF00046">
    <property type="entry name" value="Homeodomain"/>
    <property type="match status" value="1"/>
</dbReference>
<dbReference type="OrthoDB" id="6159439at2759"/>
<dbReference type="GO" id="GO:0000981">
    <property type="term" value="F:DNA-binding transcription factor activity, RNA polymerase II-specific"/>
    <property type="evidence" value="ECO:0007669"/>
    <property type="project" value="InterPro"/>
</dbReference>
<evidence type="ECO:0000256" key="7">
    <source>
        <dbReference type="RuleBase" id="RU000682"/>
    </source>
</evidence>
<proteinExistence type="predicted"/>
<dbReference type="GO" id="GO:0005634">
    <property type="term" value="C:nucleus"/>
    <property type="evidence" value="ECO:0007669"/>
    <property type="project" value="UniProtKB-SubCell"/>
</dbReference>
<feature type="DNA-binding region" description="Homeobox" evidence="6">
    <location>
        <begin position="238"/>
        <end position="297"/>
    </location>
</feature>
<evidence type="ECO:0000313" key="11">
    <source>
        <dbReference type="Proteomes" id="UP000002358"/>
    </source>
</evidence>
<feature type="region of interest" description="Disordered" evidence="8">
    <location>
        <begin position="1"/>
        <end position="63"/>
    </location>
</feature>
<dbReference type="PANTHER" id="PTHR24334:SF0">
    <property type="entry name" value="HOMEOBOX PROTEIN UNPLUGGED"/>
    <property type="match status" value="1"/>
</dbReference>
<dbReference type="GO" id="GO:0000977">
    <property type="term" value="F:RNA polymerase II transcription regulatory region sequence-specific DNA binding"/>
    <property type="evidence" value="ECO:0007669"/>
    <property type="project" value="TreeGrafter"/>
</dbReference>
<dbReference type="InterPro" id="IPR009057">
    <property type="entry name" value="Homeodomain-like_sf"/>
</dbReference>
<feature type="compositionally biased region" description="Low complexity" evidence="8">
    <location>
        <begin position="399"/>
        <end position="416"/>
    </location>
</feature>
<evidence type="ECO:0000313" key="10">
    <source>
        <dbReference type="EnsemblMetazoa" id="XP_016841851"/>
    </source>
</evidence>
<dbReference type="InParanoid" id="A0A7M7IUF8"/>
<dbReference type="PROSITE" id="PS00027">
    <property type="entry name" value="HOMEOBOX_1"/>
    <property type="match status" value="1"/>
</dbReference>
<protein>
    <recommendedName>
        <fullName evidence="5">Homeobox protein unplugged</fullName>
    </recommendedName>
</protein>
<dbReference type="PRINTS" id="PR00024">
    <property type="entry name" value="HOMEOBOX"/>
</dbReference>
<dbReference type="SMART" id="SM00389">
    <property type="entry name" value="HOX"/>
    <property type="match status" value="1"/>
</dbReference>
<dbReference type="CDD" id="cd00086">
    <property type="entry name" value="homeodomain"/>
    <property type="match status" value="1"/>
</dbReference>
<keyword evidence="11" id="KW-1185">Reference proteome</keyword>
<feature type="compositionally biased region" description="Polar residues" evidence="8">
    <location>
        <begin position="42"/>
        <end position="53"/>
    </location>
</feature>
<feature type="region of interest" description="Disordered" evidence="8">
    <location>
        <begin position="346"/>
        <end position="416"/>
    </location>
</feature>
<evidence type="ECO:0000259" key="9">
    <source>
        <dbReference type="PROSITE" id="PS50071"/>
    </source>
</evidence>
<dbReference type="SUPFAM" id="SSF46689">
    <property type="entry name" value="Homeodomain-like"/>
    <property type="match status" value="1"/>
</dbReference>
<keyword evidence="4 6" id="KW-0539">Nucleus</keyword>
<dbReference type="PROSITE" id="PS50071">
    <property type="entry name" value="HOMEOBOX_2"/>
    <property type="match status" value="1"/>
</dbReference>
<name>A0A7M7IUF8_NASVI</name>
<dbReference type="InterPro" id="IPR017970">
    <property type="entry name" value="Homeobox_CS"/>
</dbReference>
<evidence type="ECO:0000256" key="1">
    <source>
        <dbReference type="ARBA" id="ARBA00004123"/>
    </source>
</evidence>
<evidence type="ECO:0000256" key="3">
    <source>
        <dbReference type="ARBA" id="ARBA00023155"/>
    </source>
</evidence>
<keyword evidence="3 6" id="KW-0371">Homeobox</keyword>
<evidence type="ECO:0000256" key="6">
    <source>
        <dbReference type="PROSITE-ProRule" id="PRU00108"/>
    </source>
</evidence>
<dbReference type="Proteomes" id="UP000002358">
    <property type="component" value="Chromosome 5"/>
</dbReference>
<dbReference type="Gene3D" id="1.10.10.60">
    <property type="entry name" value="Homeodomain-like"/>
    <property type="match status" value="1"/>
</dbReference>
<dbReference type="InterPro" id="IPR020479">
    <property type="entry name" value="HD_metazoa"/>
</dbReference>
<dbReference type="AlphaFoldDB" id="A0A7M7IUF8"/>
<feature type="domain" description="Homeobox" evidence="9">
    <location>
        <begin position="236"/>
        <end position="296"/>
    </location>
</feature>
<dbReference type="FunFam" id="1.10.10.60:FF:000360">
    <property type="entry name" value="Gastrulation brain homeobox"/>
    <property type="match status" value="1"/>
</dbReference>
<dbReference type="InterPro" id="IPR042982">
    <property type="entry name" value="GBX-1/2"/>
</dbReference>
<feature type="region of interest" description="Disordered" evidence="8">
    <location>
        <begin position="171"/>
        <end position="242"/>
    </location>
</feature>
<sequence length="416" mass="43355">MKEMDTVVEETDLDVGSANEEMETIDLKIRSNPKPFTIESLIGNSKGQNNAQDNTKENFEDREEANRQREFLYQQHCLATATGALPGFAMPLSLYSAWLQPMRMYGGNSGLANGPSCLPASHLASYPSSQPHQQSQLGLGHLQGAAYPGHRVATAAAAARLLHHAAANFTDDSEDEGSMSPASVHDLSKSQHGGSESGRDNSDDEAAGGSGATPSAGETGGGSNGQNSSSGGGAGSKARRRRTAFTSEQLLELEREFHAKKYLSLTERSHIAHALKLSEVQVKIWFQNRRAKWKRVKAGLTSGGAGNPAARHSGGGSSAGGHQSNGGGPRIVVPIPVHVSRLAVRSHHHHLEKCPQPAHGTSGPGGGLNLTTTGLTARIPSSPLPSGAALTLGSPGGLRAFSAPRPSSAASGVASR</sequence>
<evidence type="ECO:0000256" key="4">
    <source>
        <dbReference type="ARBA" id="ARBA00023242"/>
    </source>
</evidence>
<evidence type="ECO:0000256" key="5">
    <source>
        <dbReference type="ARBA" id="ARBA00068822"/>
    </source>
</evidence>
<dbReference type="InterPro" id="IPR001356">
    <property type="entry name" value="HD"/>
</dbReference>
<evidence type="ECO:0000256" key="2">
    <source>
        <dbReference type="ARBA" id="ARBA00023125"/>
    </source>
</evidence>
<dbReference type="EnsemblMetazoa" id="XM_016986362">
    <property type="protein sequence ID" value="XP_016841851"/>
    <property type="gene ID" value="LOC100118230"/>
</dbReference>
<feature type="compositionally biased region" description="Gly residues" evidence="8">
    <location>
        <begin position="218"/>
        <end position="235"/>
    </location>
</feature>
<keyword evidence="2 6" id="KW-0238">DNA-binding</keyword>
<organism evidence="10 11">
    <name type="scientific">Nasonia vitripennis</name>
    <name type="common">Parasitic wasp</name>
    <dbReference type="NCBI Taxonomy" id="7425"/>
    <lineage>
        <taxon>Eukaryota</taxon>
        <taxon>Metazoa</taxon>
        <taxon>Ecdysozoa</taxon>
        <taxon>Arthropoda</taxon>
        <taxon>Hexapoda</taxon>
        <taxon>Insecta</taxon>
        <taxon>Pterygota</taxon>
        <taxon>Neoptera</taxon>
        <taxon>Endopterygota</taxon>
        <taxon>Hymenoptera</taxon>
        <taxon>Apocrita</taxon>
        <taxon>Proctotrupomorpha</taxon>
        <taxon>Chalcidoidea</taxon>
        <taxon>Pteromalidae</taxon>
        <taxon>Pteromalinae</taxon>
        <taxon>Nasonia</taxon>
    </lineage>
</organism>
<accession>A0A7M7IUF8</accession>
<feature type="compositionally biased region" description="Basic and acidic residues" evidence="8">
    <location>
        <begin position="54"/>
        <end position="63"/>
    </location>
</feature>
<comment type="subcellular location">
    <subcellularLocation>
        <location evidence="1 6 7">Nucleus</location>
    </subcellularLocation>
</comment>
<reference evidence="10" key="1">
    <citation type="submission" date="2021-01" db="UniProtKB">
        <authorList>
            <consortium name="EnsemblMetazoa"/>
        </authorList>
    </citation>
    <scope>IDENTIFICATION</scope>
</reference>